<dbReference type="AlphaFoldDB" id="A0A3P7IM03"/>
<dbReference type="InterPro" id="IPR040443">
    <property type="entry name" value="PH_15"/>
</dbReference>
<keyword evidence="3" id="KW-1185">Reference proteome</keyword>
<dbReference type="OrthoDB" id="5870045at2759"/>
<name>A0A3P7IM03_STRVU</name>
<evidence type="ECO:0000313" key="2">
    <source>
        <dbReference type="EMBL" id="VDM66614.1"/>
    </source>
</evidence>
<dbReference type="Proteomes" id="UP000270094">
    <property type="component" value="Unassembled WGS sequence"/>
</dbReference>
<dbReference type="Pfam" id="PF17339">
    <property type="entry name" value="PH_15"/>
    <property type="match status" value="1"/>
</dbReference>
<organism evidence="2 3">
    <name type="scientific">Strongylus vulgaris</name>
    <name type="common">Blood worm</name>
    <dbReference type="NCBI Taxonomy" id="40348"/>
    <lineage>
        <taxon>Eukaryota</taxon>
        <taxon>Metazoa</taxon>
        <taxon>Ecdysozoa</taxon>
        <taxon>Nematoda</taxon>
        <taxon>Chromadorea</taxon>
        <taxon>Rhabditida</taxon>
        <taxon>Rhabditina</taxon>
        <taxon>Rhabditomorpha</taxon>
        <taxon>Strongyloidea</taxon>
        <taxon>Strongylidae</taxon>
        <taxon>Strongylus</taxon>
    </lineage>
</organism>
<gene>
    <name evidence="2" type="ORF">SVUK_LOCUS1612</name>
</gene>
<accession>A0A3P7IM03</accession>
<dbReference type="EMBL" id="UYYB01003301">
    <property type="protein sequence ID" value="VDM66614.1"/>
    <property type="molecule type" value="Genomic_DNA"/>
</dbReference>
<feature type="domain" description="PH-15" evidence="1">
    <location>
        <begin position="1"/>
        <end position="51"/>
    </location>
</feature>
<evidence type="ECO:0000259" key="1">
    <source>
        <dbReference type="Pfam" id="PF17339"/>
    </source>
</evidence>
<proteinExistence type="predicted"/>
<evidence type="ECO:0000313" key="3">
    <source>
        <dbReference type="Proteomes" id="UP000270094"/>
    </source>
</evidence>
<protein>
    <recommendedName>
        <fullName evidence="1">PH-15 domain-containing protein</fullName>
    </recommendedName>
</protein>
<sequence length="187" mass="21289">MGKIYELNKMKNMKLERLPGDQIIVHIHIDGGKKVKLRLSGKSAAAWAAKLINIQGESLGHHTHPNVDYSQFMKKKPVAQTIERNSPHPLARNVEEDALLCGDFPSIIDSAKFDVTERARGGKVQEDFSEMIHTIMTTSSHTSSNRRFIRQQVDELIRKHMQEEEKRKEVELFSAAKKNVESNDSLM</sequence>
<reference evidence="2 3" key="1">
    <citation type="submission" date="2018-11" db="EMBL/GenBank/DDBJ databases">
        <authorList>
            <consortium name="Pathogen Informatics"/>
        </authorList>
    </citation>
    <scope>NUCLEOTIDE SEQUENCE [LARGE SCALE GENOMIC DNA]</scope>
</reference>